<keyword evidence="1 2" id="KW-0175">Coiled coil</keyword>
<dbReference type="AlphaFoldDB" id="A0A7S2SGG0"/>
<dbReference type="PANTHER" id="PTHR46518:SF1">
    <property type="entry name" value="OUTER DYNEIN ARM-DOCKING COMPLEX SUBUNIT 3"/>
    <property type="match status" value="1"/>
</dbReference>
<dbReference type="PANTHER" id="PTHR46518">
    <property type="entry name" value="COILED-COIL DOMAIN-CONTAINING PROTEIN 151"/>
    <property type="match status" value="1"/>
</dbReference>
<feature type="region of interest" description="Disordered" evidence="3">
    <location>
        <begin position="496"/>
        <end position="562"/>
    </location>
</feature>
<organism evidence="5">
    <name type="scientific">Rhizochromulina marina</name>
    <dbReference type="NCBI Taxonomy" id="1034831"/>
    <lineage>
        <taxon>Eukaryota</taxon>
        <taxon>Sar</taxon>
        <taxon>Stramenopiles</taxon>
        <taxon>Ochrophyta</taxon>
        <taxon>Dictyochophyceae</taxon>
        <taxon>Rhizochromulinales</taxon>
        <taxon>Rhizochromulina</taxon>
    </lineage>
</organism>
<evidence type="ECO:0000256" key="3">
    <source>
        <dbReference type="SAM" id="MobiDB-lite"/>
    </source>
</evidence>
<feature type="coiled-coil region" evidence="2">
    <location>
        <begin position="29"/>
        <end position="264"/>
    </location>
</feature>
<evidence type="ECO:0000259" key="4">
    <source>
        <dbReference type="Pfam" id="PF21773"/>
    </source>
</evidence>
<evidence type="ECO:0000256" key="1">
    <source>
        <dbReference type="ARBA" id="ARBA00023054"/>
    </source>
</evidence>
<proteinExistence type="predicted"/>
<dbReference type="Pfam" id="PF21773">
    <property type="entry name" value="ODAD1_CC"/>
    <property type="match status" value="1"/>
</dbReference>
<dbReference type="GO" id="GO:0003341">
    <property type="term" value="P:cilium movement"/>
    <property type="evidence" value="ECO:0007669"/>
    <property type="project" value="InterPro"/>
</dbReference>
<feature type="compositionally biased region" description="Basic residues" evidence="3">
    <location>
        <begin position="552"/>
        <end position="562"/>
    </location>
</feature>
<dbReference type="InterPro" id="IPR033192">
    <property type="entry name" value="ODAD3"/>
</dbReference>
<feature type="domain" description="ODAD1 central coiled coil region" evidence="4">
    <location>
        <begin position="127"/>
        <end position="412"/>
    </location>
</feature>
<dbReference type="GO" id="GO:0035253">
    <property type="term" value="C:ciliary rootlet"/>
    <property type="evidence" value="ECO:0007669"/>
    <property type="project" value="TreeGrafter"/>
</dbReference>
<evidence type="ECO:0000313" key="5">
    <source>
        <dbReference type="EMBL" id="CAD9699403.1"/>
    </source>
</evidence>
<gene>
    <name evidence="5" type="ORF">RMAR1173_LOCUS14578</name>
</gene>
<dbReference type="InterPro" id="IPR049258">
    <property type="entry name" value="ODAD1_CC"/>
</dbReference>
<name>A0A7S2SGG0_9STRA</name>
<protein>
    <recommendedName>
        <fullName evidence="4">ODAD1 central coiled coil region domain-containing protein</fullName>
    </recommendedName>
</protein>
<dbReference type="GO" id="GO:0036064">
    <property type="term" value="C:ciliary basal body"/>
    <property type="evidence" value="ECO:0007669"/>
    <property type="project" value="TreeGrafter"/>
</dbReference>
<dbReference type="GO" id="GO:0097542">
    <property type="term" value="C:ciliary tip"/>
    <property type="evidence" value="ECO:0007669"/>
    <property type="project" value="TreeGrafter"/>
</dbReference>
<sequence>MMEDPIVEQQIDDLRERMRLLQGDRRANIEIIQANKDANKDEIKRLRDENKELRVKISQIQRSGEALGPEGDMEHLRLEVIKLREEYDKCKLSTTKNKRELQQLKDEVKGLELEAKRPNQEDSPLTRNIRMLENRLDKAMIKYNEAQSIRKTYEQIVKRLKEERIGFDSQLAALERTFATKQRDYDELLLLSGDANHAREVASQELERVKAGYEEERRRREAELREKHQELALRRQTQDLLQKRERMQQAIKAEEEEGNEQEGEESLRKAAAVNAITATMISQERLEQKNKIDIFEQAFRKIKDATGVSDVNEVIQKIISQEGTTENLMLLTKENQAKIEQLNDTKAGMKARVEEVKYSGPGGGHRRKMVDDHEEQLTSAATRLERCKLKYERLAKMLISIKAGVKHLQDKLAPVREDLGGRELDLTDETVVAVLVETERMSLTLTSRMKAAKAEELVLSRSRQAGGEFDEEEEEEALIKIGASIQLEGVDESALQARPHNQRIELPSMEDEWDTDPHAMAGDMLADVDGDEELTRDKVKKASHQLMSQQEKKKKKPKKRRD</sequence>
<reference evidence="5" key="1">
    <citation type="submission" date="2021-01" db="EMBL/GenBank/DDBJ databases">
        <authorList>
            <person name="Corre E."/>
            <person name="Pelletier E."/>
            <person name="Niang G."/>
            <person name="Scheremetjew M."/>
            <person name="Finn R."/>
            <person name="Kale V."/>
            <person name="Holt S."/>
            <person name="Cochrane G."/>
            <person name="Meng A."/>
            <person name="Brown T."/>
            <person name="Cohen L."/>
        </authorList>
    </citation>
    <scope>NUCLEOTIDE SEQUENCE</scope>
    <source>
        <strain evidence="5">CCMP1243</strain>
    </source>
</reference>
<accession>A0A7S2SGG0</accession>
<dbReference type="GO" id="GO:0036158">
    <property type="term" value="P:outer dynein arm assembly"/>
    <property type="evidence" value="ECO:0007669"/>
    <property type="project" value="InterPro"/>
</dbReference>
<evidence type="ECO:0000256" key="2">
    <source>
        <dbReference type="SAM" id="Coils"/>
    </source>
</evidence>
<dbReference type="EMBL" id="HBHJ01022073">
    <property type="protein sequence ID" value="CAD9699403.1"/>
    <property type="molecule type" value="Transcribed_RNA"/>
</dbReference>